<dbReference type="SUPFAM" id="SSF53098">
    <property type="entry name" value="Ribonuclease H-like"/>
    <property type="match status" value="1"/>
</dbReference>
<keyword evidence="5" id="KW-1185">Reference proteome</keyword>
<sequence>MDPLMRKRESASPSGGPTQDPGDADAAYETALSQALHCNDEADSERRVQEAALTDSRSPKEEAPVEGLVASPFHSDKVHAEVELLRNRPATLDGDAQRISEINETGLGDRISGACTGEPQYFADEGSREATVRVARLEGFPEGQSGSAALAGEIQAGRRDDAEPLAAGYGVERVRPHPCSEGQSGLSPELRSPGRWKGGFPQRLEEAYQMRPFPGDSRELVPAIADGTSRLEALLLQVMEENRSLRMRVDQMETQSSWHSGRTQATPPELEAHMSSPVSLMSRYPVSPGGTVIRPPPIPPPREACRSLAEAAVPGVGDARMQAPNTGVIGSSVGERPEEPAKYISELPKLPALDVSTSAVACGNWMAQLRQVFAGLSPSALVWYQAVEMAATKCYQRWLVADPLDRLSLDPGGVVAVFDEVKFQRVESRAVSLMLAAIPQSLRDEAVSNRWLTTASLLFRVQCVYQPGGSSERSTLLRQLTLPETVSTVTTAVAMLRKWQQHFYRVRELGASMPDPSLLLAGVDKATAGLLGQHPALGFRVNAFRHRVALDYNPTVPTVVQLVRLIQAECEALALGQEGQVPDKKARAAAARAEAQNEGSVPKAPAVPKGGELSGNPGARKSKRCLACGQEGHFRPDCPIVAPANRQVVTPDPSSLKAGAKQGSPKAKVTPQAKGISEDNSATGQRTEGSSGSVGTGNGQSSAQEALFAEAAKLLKGVSLKPLQVPSEGVLSGFGIDRGWLMSAVANASDPLYAVVDSGATNALRPADPGEVAESQVIRVDLASGGTQLHINKHGTLLSEAACQVIIPAGYLVQLGFSIVWGKKGCTIRRKGRIPLEVTVVKGCPLIDREIGLQLLREYEQLREPGVLNQVAGDDALPGTLDPEGQQKWRVPGILVEVEKARGSNLLAKNVWCLFLYAVAQAAADGPPNPSEGLADAGLLEGCSVFPDGITDAVDLAKWALKRAAANLHTRETGGFGTQIGGRRVLFGWEHPRDPEEYLEGEQVPEGGWTSFCAFPEWSYFRDMFGVYVAHFDQGKLGHARPKTTTFATTSWWLYENLDQHFLTPLQRAEFGKGPILPQSRLKEVPYWASWAPGLSHMVRCAWGLWFREQEKQSDVEERRVFLARLTEAERIQRHERNDHVPFRRGCPVCLGAQARQRSHWASCTNVHSLSCDIAGPFKNGRSYDPTASGRDRGGGYRYFLAFAFTVPIFPVGAGVGLIEDPARMASVYLDPEGSDGVGGEDLPGLLPVFSLGSESGLKGAPVVDKVTHRIREKGPEPADVPDPQGDVPPAVPTRTLFMGVPLRTKKAKEVLPAVQAVVNKLEAFGFPVHRYHADRAQELKSKALVSWCRDRGIHPTWTPGESPAGNKAELAVQQLKGLTRKLLHVAGLDSDFWPLALLHASRRHWVALCQDLGIVQPVLLPFGLELLARQRARSGYESHWRSRTVKGVYLGHAPDTPGGHLVLVTEEAGDRKVLLTNSVYPLSPRQVDPAKPRFRLRDKTTPHLVKTLVFADSLSLAPPVSARDVARLAPGGEWDQNDWEFDGSECDLDSVSDSGERHLKDQGENPGREFRDLWSETMGMLKTWDSEEEQRPLLGKGVKESSEVTVMPGEFLSTCQAEGRYDFASCLKVLRECVNGFPRPRRPGLEGDRAYAILGLYSHGGMIGVTSFARKNPELTQYLNGFVERHFPGGNWTTLYLARNTIASIHKDSRNFKRLPAWIVALGSFQGGGLWVGSADGKGSILKRLPDGSVKSGHVLDIHERPQLFDSHMWHEPWVGTDRWVLVAYVPGRLEALGSEQRQALVELGFSVKGLYGLGTGEVSVSQCKASVSSEACDEGQDAVSGPACSEFASSWEVELPCEILDPGQFEQAVSLHHRYVEYCSRIAGELDRAVEWGCGGQVSKLLRVARLECGWFEGVLKRWSPVEEVHTSLKGLTTDIPLGEQELEAAEVFLQTRTVSLDEARKELEKWKGPGQDEVTALEETTGAVERVTVEQVEEWIRAGYKVMQVPGKAVLTRKAGVGRRRLRAVCCGNYLPAESLGLAKSDLYAGGVEALTVRVVLVYVASRPDWCGCILDVKCAFLYAPARSIQEDAEKQTIIVVRPPYLLVQLGLLGPQHRWKIIRALYGLQTSPKDWALYRDQELKGLEVSFEDEVLTLFQGISDDSLWFAKNATGEVRALVVVYVDDIGLFGPRLVLRALVDKLREKWNTSEPVWSSDETLLNFCGVELQQLKMGWRLTQRAYLQELLQRYEVESTASVPIARWTLRMRIVVSLMYVGHRASLVLCYGL</sequence>
<evidence type="ECO:0000256" key="1">
    <source>
        <dbReference type="PROSITE-ProRule" id="PRU00047"/>
    </source>
</evidence>
<name>A0A812PM61_9DINO</name>
<reference evidence="4" key="1">
    <citation type="submission" date="2021-02" db="EMBL/GenBank/DDBJ databases">
        <authorList>
            <person name="Dougan E. K."/>
            <person name="Rhodes N."/>
            <person name="Thang M."/>
            <person name="Chan C."/>
        </authorList>
    </citation>
    <scope>NUCLEOTIDE SEQUENCE</scope>
</reference>
<evidence type="ECO:0000259" key="3">
    <source>
        <dbReference type="PROSITE" id="PS50158"/>
    </source>
</evidence>
<proteinExistence type="predicted"/>
<feature type="region of interest" description="Disordered" evidence="2">
    <location>
        <begin position="1550"/>
        <end position="1570"/>
    </location>
</feature>
<evidence type="ECO:0000256" key="2">
    <source>
        <dbReference type="SAM" id="MobiDB-lite"/>
    </source>
</evidence>
<dbReference type="InterPro" id="IPR036875">
    <property type="entry name" value="Znf_CCHC_sf"/>
</dbReference>
<keyword evidence="1" id="KW-0862">Zinc</keyword>
<dbReference type="Pfam" id="PF07727">
    <property type="entry name" value="RVT_2"/>
    <property type="match status" value="1"/>
</dbReference>
<dbReference type="GO" id="GO:0003676">
    <property type="term" value="F:nucleic acid binding"/>
    <property type="evidence" value="ECO:0007669"/>
    <property type="project" value="InterPro"/>
</dbReference>
<accession>A0A812PM61</accession>
<dbReference type="SUPFAM" id="SSF57756">
    <property type="entry name" value="Retrovirus zinc finger-like domains"/>
    <property type="match status" value="1"/>
</dbReference>
<evidence type="ECO:0000313" key="4">
    <source>
        <dbReference type="EMBL" id="CAE7355033.1"/>
    </source>
</evidence>
<feature type="region of interest" description="Disordered" evidence="2">
    <location>
        <begin position="1"/>
        <end position="74"/>
    </location>
</feature>
<organism evidence="4 5">
    <name type="scientific">Symbiodinium natans</name>
    <dbReference type="NCBI Taxonomy" id="878477"/>
    <lineage>
        <taxon>Eukaryota</taxon>
        <taxon>Sar</taxon>
        <taxon>Alveolata</taxon>
        <taxon>Dinophyceae</taxon>
        <taxon>Suessiales</taxon>
        <taxon>Symbiodiniaceae</taxon>
        <taxon>Symbiodinium</taxon>
    </lineage>
</organism>
<feature type="compositionally biased region" description="Basic and acidic residues" evidence="2">
    <location>
        <begin position="1555"/>
        <end position="1570"/>
    </location>
</feature>
<dbReference type="Proteomes" id="UP000604046">
    <property type="component" value="Unassembled WGS sequence"/>
</dbReference>
<feature type="compositionally biased region" description="Polar residues" evidence="2">
    <location>
        <begin position="678"/>
        <end position="691"/>
    </location>
</feature>
<protein>
    <submittedName>
        <fullName evidence="4">RE2 protein</fullName>
    </submittedName>
</protein>
<evidence type="ECO:0000313" key="5">
    <source>
        <dbReference type="Proteomes" id="UP000604046"/>
    </source>
</evidence>
<feature type="compositionally biased region" description="Basic and acidic residues" evidence="2">
    <location>
        <begin position="1"/>
        <end position="10"/>
    </location>
</feature>
<dbReference type="InterPro" id="IPR001878">
    <property type="entry name" value="Znf_CCHC"/>
</dbReference>
<comment type="caution">
    <text evidence="4">The sequence shown here is derived from an EMBL/GenBank/DDBJ whole genome shotgun (WGS) entry which is preliminary data.</text>
</comment>
<keyword evidence="1" id="KW-0863">Zinc-finger</keyword>
<dbReference type="InterPro" id="IPR036397">
    <property type="entry name" value="RNaseH_sf"/>
</dbReference>
<feature type="domain" description="CCHC-type" evidence="3">
    <location>
        <begin position="624"/>
        <end position="639"/>
    </location>
</feature>
<dbReference type="InterPro" id="IPR012337">
    <property type="entry name" value="RNaseH-like_sf"/>
</dbReference>
<feature type="region of interest" description="Disordered" evidence="2">
    <location>
        <begin position="649"/>
        <end position="701"/>
    </location>
</feature>
<dbReference type="GO" id="GO:0008270">
    <property type="term" value="F:zinc ion binding"/>
    <property type="evidence" value="ECO:0007669"/>
    <property type="project" value="UniProtKB-KW"/>
</dbReference>
<dbReference type="InterPro" id="IPR013103">
    <property type="entry name" value="RVT_2"/>
</dbReference>
<dbReference type="OrthoDB" id="422208at2759"/>
<gene>
    <name evidence="4" type="primary">RE2</name>
    <name evidence="4" type="ORF">SNAT2548_LOCUS18843</name>
</gene>
<feature type="region of interest" description="Disordered" evidence="2">
    <location>
        <begin position="581"/>
        <end position="619"/>
    </location>
</feature>
<dbReference type="EMBL" id="CAJNDS010002157">
    <property type="protein sequence ID" value="CAE7355033.1"/>
    <property type="molecule type" value="Genomic_DNA"/>
</dbReference>
<dbReference type="PROSITE" id="PS50158">
    <property type="entry name" value="ZF_CCHC"/>
    <property type="match status" value="1"/>
</dbReference>
<keyword evidence="1" id="KW-0479">Metal-binding</keyword>
<feature type="compositionally biased region" description="Basic and acidic residues" evidence="2">
    <location>
        <begin position="38"/>
        <end position="49"/>
    </location>
</feature>
<feature type="region of interest" description="Disordered" evidence="2">
    <location>
        <begin position="174"/>
        <end position="195"/>
    </location>
</feature>
<dbReference type="SMART" id="SM00343">
    <property type="entry name" value="ZnF_C2HC"/>
    <property type="match status" value="1"/>
</dbReference>
<dbReference type="Gene3D" id="3.30.420.10">
    <property type="entry name" value="Ribonuclease H-like superfamily/Ribonuclease H"/>
    <property type="match status" value="1"/>
</dbReference>